<evidence type="ECO:0000256" key="1">
    <source>
        <dbReference type="ARBA" id="ARBA00009477"/>
    </source>
</evidence>
<dbReference type="Pfam" id="PF25954">
    <property type="entry name" value="Beta-barrel_RND_2"/>
    <property type="match status" value="1"/>
</dbReference>
<protein>
    <submittedName>
        <fullName evidence="8">Cation efflux system protein CzcB</fullName>
    </submittedName>
</protein>
<dbReference type="Gene3D" id="2.40.420.20">
    <property type="match status" value="1"/>
</dbReference>
<keyword evidence="3" id="KW-0175">Coiled coil</keyword>
<evidence type="ECO:0000313" key="9">
    <source>
        <dbReference type="Proteomes" id="UP000076079"/>
    </source>
</evidence>
<feature type="domain" description="CzcB-like barrel-sandwich hybrid" evidence="6">
    <location>
        <begin position="79"/>
        <end position="240"/>
    </location>
</feature>
<proteinExistence type="inferred from homology"/>
<dbReference type="PANTHER" id="PTHR30097:SF15">
    <property type="entry name" value="CATION EFFLUX SYSTEM PROTEIN CUSB"/>
    <property type="match status" value="1"/>
</dbReference>
<dbReference type="InterPro" id="IPR058647">
    <property type="entry name" value="BSH_CzcB-like"/>
</dbReference>
<feature type="domain" description="CzcB-like C-terminal circularly permuted SH3-like" evidence="7">
    <location>
        <begin position="327"/>
        <end position="387"/>
    </location>
</feature>
<dbReference type="KEGG" id="abac:LuPra_00294"/>
<dbReference type="GO" id="GO:0046914">
    <property type="term" value="F:transition metal ion binding"/>
    <property type="evidence" value="ECO:0007669"/>
    <property type="project" value="TreeGrafter"/>
</dbReference>
<reference evidence="9" key="2">
    <citation type="submission" date="2016-04" db="EMBL/GenBank/DDBJ databases">
        <title>First Complete Genome Sequence of a Subdivision 6 Acidobacterium.</title>
        <authorList>
            <person name="Huang S."/>
            <person name="Vieira S."/>
            <person name="Bunk B."/>
            <person name="Riedel T."/>
            <person name="Sproeer C."/>
            <person name="Overmann J."/>
        </authorList>
    </citation>
    <scope>NUCLEOTIDE SEQUENCE [LARGE SCALE GENOMIC DNA]</scope>
    <source>
        <strain evidence="9">DSM 100886 HEG_-6_39</strain>
    </source>
</reference>
<evidence type="ECO:0000256" key="2">
    <source>
        <dbReference type="ARBA" id="ARBA00022448"/>
    </source>
</evidence>
<dbReference type="NCBIfam" id="TIGR01730">
    <property type="entry name" value="RND_mfp"/>
    <property type="match status" value="1"/>
</dbReference>
<keyword evidence="2" id="KW-0813">Transport</keyword>
<dbReference type="Pfam" id="PF25975">
    <property type="entry name" value="CzcB_C"/>
    <property type="match status" value="1"/>
</dbReference>
<feature type="coiled-coil region" evidence="3">
    <location>
        <begin position="130"/>
        <end position="192"/>
    </location>
</feature>
<dbReference type="FunFam" id="2.40.30.170:FF:000010">
    <property type="entry name" value="Efflux RND transporter periplasmic adaptor subunit"/>
    <property type="match status" value="1"/>
</dbReference>
<evidence type="ECO:0000313" key="8">
    <source>
        <dbReference type="EMBL" id="AMY07127.1"/>
    </source>
</evidence>
<dbReference type="GO" id="GO:0016020">
    <property type="term" value="C:membrane"/>
    <property type="evidence" value="ECO:0007669"/>
    <property type="project" value="InterPro"/>
</dbReference>
<name>A0A143PF10_LUTPR</name>
<dbReference type="PANTHER" id="PTHR30097">
    <property type="entry name" value="CATION EFFLUX SYSTEM PROTEIN CUSB"/>
    <property type="match status" value="1"/>
</dbReference>
<dbReference type="EMBL" id="CP015136">
    <property type="protein sequence ID" value="AMY07127.1"/>
    <property type="molecule type" value="Genomic_DNA"/>
</dbReference>
<dbReference type="Gene3D" id="2.40.30.170">
    <property type="match status" value="1"/>
</dbReference>
<dbReference type="InterPro" id="IPR006143">
    <property type="entry name" value="RND_pump_MFP"/>
</dbReference>
<dbReference type="InterPro" id="IPR058649">
    <property type="entry name" value="CzcB_C"/>
</dbReference>
<sequence precursor="true">MTVAYTRWRRRLALCALAASAACSRAPQQEPPTPAAPRDAVVLSRSSQQLAGIEVEVAKAEPVAAALEAVGTVALDDTRTARVGALVEGVVDATRVNVGDRVRAGALLAGLHSHAVHDGWGDYRKAVADRRRVEQELAFASETVARTERLLADKAASVLEVERARSMRAGAVEQLAVANAEVQRARESLEHLGIPTGSTTEGRPAEIIPVRTPQGGVVLEKLVTTGTAVTPGTPLFVVSDTSSLWVLAEIDEAALAQVKIGAPVQMMVSAYPTERFPAAVTQISDTINPASRRVVVRCQVGNSDGRLKPGMFARVQLEGAAAAPTIHLPVDAVQDIGERRIVFVPSADGRYVARDVETGAERAGRVEIRRGVAVGDRVVVRGAFLLKSQLLASPEGES</sequence>
<dbReference type="GO" id="GO:0015679">
    <property type="term" value="P:plasma membrane copper ion transport"/>
    <property type="evidence" value="ECO:0007669"/>
    <property type="project" value="TreeGrafter"/>
</dbReference>
<dbReference type="InterPro" id="IPR051909">
    <property type="entry name" value="MFP_Cation_Efflux"/>
</dbReference>
<feature type="domain" description="CusB-like beta-barrel" evidence="5">
    <location>
        <begin position="244"/>
        <end position="320"/>
    </location>
</feature>
<feature type="signal peptide" evidence="4">
    <location>
        <begin position="1"/>
        <end position="21"/>
    </location>
</feature>
<keyword evidence="4" id="KW-0732">Signal</keyword>
<evidence type="ECO:0000256" key="3">
    <source>
        <dbReference type="SAM" id="Coils"/>
    </source>
</evidence>
<organism evidence="8 9">
    <name type="scientific">Luteitalea pratensis</name>
    <dbReference type="NCBI Taxonomy" id="1855912"/>
    <lineage>
        <taxon>Bacteria</taxon>
        <taxon>Pseudomonadati</taxon>
        <taxon>Acidobacteriota</taxon>
        <taxon>Vicinamibacteria</taxon>
        <taxon>Vicinamibacterales</taxon>
        <taxon>Vicinamibacteraceae</taxon>
        <taxon>Luteitalea</taxon>
    </lineage>
</organism>
<evidence type="ECO:0000259" key="5">
    <source>
        <dbReference type="Pfam" id="PF25954"/>
    </source>
</evidence>
<accession>A0A143PF10</accession>
<dbReference type="SUPFAM" id="SSF111369">
    <property type="entry name" value="HlyD-like secretion proteins"/>
    <property type="match status" value="1"/>
</dbReference>
<dbReference type="GO" id="GO:0030288">
    <property type="term" value="C:outer membrane-bounded periplasmic space"/>
    <property type="evidence" value="ECO:0007669"/>
    <property type="project" value="TreeGrafter"/>
</dbReference>
<comment type="similarity">
    <text evidence="1">Belongs to the membrane fusion protein (MFP) (TC 8.A.1) family.</text>
</comment>
<dbReference type="STRING" id="1855912.LuPra_00294"/>
<dbReference type="GO" id="GO:0060003">
    <property type="term" value="P:copper ion export"/>
    <property type="evidence" value="ECO:0007669"/>
    <property type="project" value="TreeGrafter"/>
</dbReference>
<dbReference type="AlphaFoldDB" id="A0A143PF10"/>
<dbReference type="PROSITE" id="PS51257">
    <property type="entry name" value="PROKAR_LIPOPROTEIN"/>
    <property type="match status" value="1"/>
</dbReference>
<evidence type="ECO:0000256" key="4">
    <source>
        <dbReference type="SAM" id="SignalP"/>
    </source>
</evidence>
<dbReference type="GO" id="GO:0022857">
    <property type="term" value="F:transmembrane transporter activity"/>
    <property type="evidence" value="ECO:0007669"/>
    <property type="project" value="InterPro"/>
</dbReference>
<reference evidence="8 9" key="1">
    <citation type="journal article" date="2016" name="Genome Announc.">
        <title>First Complete Genome Sequence of a Subdivision 6 Acidobacterium Strain.</title>
        <authorList>
            <person name="Huang S."/>
            <person name="Vieira S."/>
            <person name="Bunk B."/>
            <person name="Riedel T."/>
            <person name="Sproer C."/>
            <person name="Overmann J."/>
        </authorList>
    </citation>
    <scope>NUCLEOTIDE SEQUENCE [LARGE SCALE GENOMIC DNA]</scope>
    <source>
        <strain evidence="9">DSM 100886 HEG_-6_39</strain>
    </source>
</reference>
<dbReference type="Gene3D" id="2.40.50.100">
    <property type="match status" value="1"/>
</dbReference>
<feature type="chain" id="PRO_5007511193" evidence="4">
    <location>
        <begin position="22"/>
        <end position="398"/>
    </location>
</feature>
<gene>
    <name evidence="8" type="primary">czcB_1</name>
    <name evidence="8" type="ORF">LuPra_00294</name>
</gene>
<dbReference type="Proteomes" id="UP000076079">
    <property type="component" value="Chromosome"/>
</dbReference>
<dbReference type="Pfam" id="PF25973">
    <property type="entry name" value="BSH_CzcB"/>
    <property type="match status" value="1"/>
</dbReference>
<dbReference type="RefSeq" id="WP_110169119.1">
    <property type="nucleotide sequence ID" value="NZ_CP015136.1"/>
</dbReference>
<keyword evidence="9" id="KW-1185">Reference proteome</keyword>
<evidence type="ECO:0000259" key="6">
    <source>
        <dbReference type="Pfam" id="PF25973"/>
    </source>
</evidence>
<dbReference type="InterPro" id="IPR058792">
    <property type="entry name" value="Beta-barrel_RND_2"/>
</dbReference>
<evidence type="ECO:0000259" key="7">
    <source>
        <dbReference type="Pfam" id="PF25975"/>
    </source>
</evidence>
<dbReference type="OrthoDB" id="9806939at2"/>